<evidence type="ECO:0000256" key="9">
    <source>
        <dbReference type="ARBA" id="ARBA00023242"/>
    </source>
</evidence>
<evidence type="ECO:0000256" key="3">
    <source>
        <dbReference type="ARBA" id="ARBA00022490"/>
    </source>
</evidence>
<feature type="domain" description="SRP54-type proteins GTP-binding" evidence="12">
    <location>
        <begin position="52"/>
        <end position="126"/>
    </location>
</feature>
<protein>
    <recommendedName>
        <fullName evidence="12">SRP54-type proteins GTP-binding domain-containing protein</fullName>
    </recommendedName>
</protein>
<dbReference type="GO" id="GO:0005524">
    <property type="term" value="F:ATP binding"/>
    <property type="evidence" value="ECO:0007669"/>
    <property type="project" value="UniProtKB-KW"/>
</dbReference>
<comment type="subcellular location">
    <subcellularLocation>
        <location evidence="2">Cytoplasm</location>
    </subcellularLocation>
    <subcellularLocation>
        <location evidence="1">Nucleus</location>
    </subcellularLocation>
</comment>
<evidence type="ECO:0000256" key="7">
    <source>
        <dbReference type="ARBA" id="ARBA00022840"/>
    </source>
</evidence>
<evidence type="ECO:0000256" key="6">
    <source>
        <dbReference type="ARBA" id="ARBA00022777"/>
    </source>
</evidence>
<keyword evidence="14" id="KW-1185">Reference proteome</keyword>
<evidence type="ECO:0000256" key="8">
    <source>
        <dbReference type="ARBA" id="ARBA00023134"/>
    </source>
</evidence>
<dbReference type="OrthoDB" id="347435at2759"/>
<proteinExistence type="inferred from homology"/>
<dbReference type="PANTHER" id="PTHR10285">
    <property type="entry name" value="URIDINE KINASE"/>
    <property type="match status" value="1"/>
</dbReference>
<dbReference type="GO" id="GO:0006614">
    <property type="term" value="P:SRP-dependent cotranslational protein targeting to membrane"/>
    <property type="evidence" value="ECO:0007669"/>
    <property type="project" value="InterPro"/>
</dbReference>
<dbReference type="InterPro" id="IPR000897">
    <property type="entry name" value="SRP54_GTPase_dom"/>
</dbReference>
<accession>A0A3D8S0R6</accession>
<evidence type="ECO:0000256" key="11">
    <source>
        <dbReference type="SAM" id="MobiDB-lite"/>
    </source>
</evidence>
<dbReference type="GO" id="GO:0005525">
    <property type="term" value="F:GTP binding"/>
    <property type="evidence" value="ECO:0007669"/>
    <property type="project" value="UniProtKB-KW"/>
</dbReference>
<dbReference type="Gene3D" id="3.40.50.300">
    <property type="entry name" value="P-loop containing nucleotide triphosphate hydrolases"/>
    <property type="match status" value="1"/>
</dbReference>
<dbReference type="InterPro" id="IPR027417">
    <property type="entry name" value="P-loop_NTPase"/>
</dbReference>
<feature type="region of interest" description="Disordered" evidence="11">
    <location>
        <begin position="137"/>
        <end position="156"/>
    </location>
</feature>
<evidence type="ECO:0000256" key="10">
    <source>
        <dbReference type="ARBA" id="ARBA00061312"/>
    </source>
</evidence>
<dbReference type="EMBL" id="PDLM01000004">
    <property type="protein sequence ID" value="RDW79684.1"/>
    <property type="molecule type" value="Genomic_DNA"/>
</dbReference>
<dbReference type="GO" id="GO:0005737">
    <property type="term" value="C:cytoplasm"/>
    <property type="evidence" value="ECO:0007669"/>
    <property type="project" value="UniProtKB-SubCell"/>
</dbReference>
<dbReference type="GO" id="GO:0016301">
    <property type="term" value="F:kinase activity"/>
    <property type="evidence" value="ECO:0007669"/>
    <property type="project" value="UniProtKB-KW"/>
</dbReference>
<evidence type="ECO:0000259" key="12">
    <source>
        <dbReference type="Pfam" id="PF00448"/>
    </source>
</evidence>
<comment type="similarity">
    <text evidence="10">Belongs to the GLYK kinase family.</text>
</comment>
<evidence type="ECO:0000256" key="2">
    <source>
        <dbReference type="ARBA" id="ARBA00004496"/>
    </source>
</evidence>
<evidence type="ECO:0000313" key="14">
    <source>
        <dbReference type="Proteomes" id="UP000256645"/>
    </source>
</evidence>
<dbReference type="STRING" id="1849047.A0A3D8S0R6"/>
<evidence type="ECO:0000313" key="13">
    <source>
        <dbReference type="EMBL" id="RDW79684.1"/>
    </source>
</evidence>
<keyword evidence="6" id="KW-0418">Kinase</keyword>
<dbReference type="SUPFAM" id="SSF52540">
    <property type="entry name" value="P-loop containing nucleoside triphosphate hydrolases"/>
    <property type="match status" value="1"/>
</dbReference>
<keyword evidence="8" id="KW-0342">GTP-binding</keyword>
<organism evidence="13 14">
    <name type="scientific">Coleophoma cylindrospora</name>
    <dbReference type="NCBI Taxonomy" id="1849047"/>
    <lineage>
        <taxon>Eukaryota</taxon>
        <taxon>Fungi</taxon>
        <taxon>Dikarya</taxon>
        <taxon>Ascomycota</taxon>
        <taxon>Pezizomycotina</taxon>
        <taxon>Leotiomycetes</taxon>
        <taxon>Helotiales</taxon>
        <taxon>Dermateaceae</taxon>
        <taxon>Coleophoma</taxon>
    </lineage>
</organism>
<keyword evidence="5" id="KW-0547">Nucleotide-binding</keyword>
<keyword evidence="7" id="KW-0067">ATP-binding</keyword>
<keyword evidence="9" id="KW-0539">Nucleus</keyword>
<gene>
    <name evidence="13" type="ORF">BP6252_04322</name>
</gene>
<evidence type="ECO:0000256" key="1">
    <source>
        <dbReference type="ARBA" id="ARBA00004123"/>
    </source>
</evidence>
<comment type="caution">
    <text evidence="13">The sequence shown here is derived from an EMBL/GenBank/DDBJ whole genome shotgun (WGS) entry which is preliminary data.</text>
</comment>
<reference evidence="13 14" key="1">
    <citation type="journal article" date="2018" name="IMA Fungus">
        <title>IMA Genome-F 9: Draft genome sequence of Annulohypoxylon stygium, Aspergillus mulundensis, Berkeleyomyces basicola (syn. Thielaviopsis basicola), Ceratocystis smalleyi, two Cercospora beticola strains, Coleophoma cylindrospora, Fusarium fracticaudum, Phialophora cf. hyalina, and Morchella septimelata.</title>
        <authorList>
            <person name="Wingfield B.D."/>
            <person name="Bills G.F."/>
            <person name="Dong Y."/>
            <person name="Huang W."/>
            <person name="Nel W.J."/>
            <person name="Swalarsk-Parry B.S."/>
            <person name="Vaghefi N."/>
            <person name="Wilken P.M."/>
            <person name="An Z."/>
            <person name="de Beer Z.W."/>
            <person name="De Vos L."/>
            <person name="Chen L."/>
            <person name="Duong T.A."/>
            <person name="Gao Y."/>
            <person name="Hammerbacher A."/>
            <person name="Kikkert J.R."/>
            <person name="Li Y."/>
            <person name="Li H."/>
            <person name="Li K."/>
            <person name="Li Q."/>
            <person name="Liu X."/>
            <person name="Ma X."/>
            <person name="Naidoo K."/>
            <person name="Pethybridge S.J."/>
            <person name="Sun J."/>
            <person name="Steenkamp E.T."/>
            <person name="van der Nest M.A."/>
            <person name="van Wyk S."/>
            <person name="Wingfield M.J."/>
            <person name="Xiong C."/>
            <person name="Yue Q."/>
            <person name="Zhang X."/>
        </authorList>
    </citation>
    <scope>NUCLEOTIDE SEQUENCE [LARGE SCALE GENOMIC DNA]</scope>
    <source>
        <strain evidence="13 14">BP6252</strain>
    </source>
</reference>
<sequence>MSSSNDATNSSPNAVAATKPAILDDKSPICIPFILSRLKDHQARKPGTPFFIGLNGVQGAGKTTLVSALAKTLREAEGLETLVCSIDDLYLTHEDQIKLAKEHAQNPLVQHRGEPGKSIKSVMKSANHDANAYCRNTRYEPRPQPTKIPQYDKSAYNGQGDRVPREAWKSVNSTDQEPIRVIIFEGWSVGFRALSDAEVGAKHAAPGTVTLGKHRLEDLLFVNERLREYDVMTDCFDAFIHVDAEETGFVYDWRLQQEAALRREKGTGMSDEQVVKFVDGYYPAYELYTEKLRQGVLAGKGTEGRQLRLVVGKDRKVKHVFEI</sequence>
<dbReference type="FunFam" id="3.40.50.300:FF:001691">
    <property type="entry name" value="Probable ATP-dependent kinase TDA10"/>
    <property type="match status" value="1"/>
</dbReference>
<dbReference type="Proteomes" id="UP000256645">
    <property type="component" value="Unassembled WGS sequence"/>
</dbReference>
<evidence type="ECO:0000256" key="5">
    <source>
        <dbReference type="ARBA" id="ARBA00022741"/>
    </source>
</evidence>
<evidence type="ECO:0000256" key="4">
    <source>
        <dbReference type="ARBA" id="ARBA00022679"/>
    </source>
</evidence>
<keyword evidence="4" id="KW-0808">Transferase</keyword>
<name>A0A3D8S0R6_9HELO</name>
<keyword evidence="3" id="KW-0963">Cytoplasm</keyword>
<dbReference type="AlphaFoldDB" id="A0A3D8S0R6"/>
<dbReference type="GO" id="GO:0005634">
    <property type="term" value="C:nucleus"/>
    <property type="evidence" value="ECO:0007669"/>
    <property type="project" value="UniProtKB-SubCell"/>
</dbReference>
<dbReference type="Pfam" id="PF00448">
    <property type="entry name" value="SRP54"/>
    <property type="match status" value="1"/>
</dbReference>